<feature type="domain" description="RNA polymerase sigma-70 region 2" evidence="6">
    <location>
        <begin position="45"/>
        <end position="105"/>
    </location>
</feature>
<proteinExistence type="inferred from homology"/>
<evidence type="ECO:0000313" key="8">
    <source>
        <dbReference type="EMBL" id="MDP9647893.1"/>
    </source>
</evidence>
<dbReference type="InterPro" id="IPR013249">
    <property type="entry name" value="RNA_pol_sigma70_r4_t2"/>
</dbReference>
<dbReference type="NCBIfam" id="TIGR02937">
    <property type="entry name" value="sigma70-ECF"/>
    <property type="match status" value="1"/>
</dbReference>
<name>A0AB73ID09_9BURK</name>
<feature type="domain" description="RNA polymerase sigma factor 70 region 4 type 2" evidence="7">
    <location>
        <begin position="133"/>
        <end position="185"/>
    </location>
</feature>
<dbReference type="Gene3D" id="1.10.1740.10">
    <property type="match status" value="1"/>
</dbReference>
<dbReference type="InterPro" id="IPR039425">
    <property type="entry name" value="RNA_pol_sigma-70-like"/>
</dbReference>
<comment type="caution">
    <text evidence="8">The sequence shown here is derived from an EMBL/GenBank/DDBJ whole genome shotgun (WGS) entry which is preliminary data.</text>
</comment>
<evidence type="ECO:0000259" key="6">
    <source>
        <dbReference type="Pfam" id="PF04542"/>
    </source>
</evidence>
<dbReference type="InterPro" id="IPR013325">
    <property type="entry name" value="RNA_pol_sigma_r2"/>
</dbReference>
<dbReference type="InterPro" id="IPR036388">
    <property type="entry name" value="WH-like_DNA-bd_sf"/>
</dbReference>
<evidence type="ECO:0000256" key="3">
    <source>
        <dbReference type="ARBA" id="ARBA00023082"/>
    </source>
</evidence>
<dbReference type="Gene3D" id="1.10.10.10">
    <property type="entry name" value="Winged helix-like DNA-binding domain superfamily/Winged helix DNA-binding domain"/>
    <property type="match status" value="1"/>
</dbReference>
<gene>
    <name evidence="8" type="ORF">J2793_003339</name>
</gene>
<evidence type="ECO:0000259" key="7">
    <source>
        <dbReference type="Pfam" id="PF08281"/>
    </source>
</evidence>
<dbReference type="Pfam" id="PF08281">
    <property type="entry name" value="Sigma70_r4_2"/>
    <property type="match status" value="1"/>
</dbReference>
<dbReference type="CDD" id="cd06171">
    <property type="entry name" value="Sigma70_r4"/>
    <property type="match status" value="1"/>
</dbReference>
<dbReference type="SUPFAM" id="SSF88659">
    <property type="entry name" value="Sigma3 and sigma4 domains of RNA polymerase sigma factors"/>
    <property type="match status" value="1"/>
</dbReference>
<evidence type="ECO:0000256" key="1">
    <source>
        <dbReference type="ARBA" id="ARBA00010641"/>
    </source>
</evidence>
<dbReference type="NCBIfam" id="NF009188">
    <property type="entry name" value="PRK12536.1"/>
    <property type="match status" value="1"/>
</dbReference>
<keyword evidence="5" id="KW-0804">Transcription</keyword>
<dbReference type="SUPFAM" id="SSF88946">
    <property type="entry name" value="Sigma2 domain of RNA polymerase sigma factors"/>
    <property type="match status" value="1"/>
</dbReference>
<dbReference type="InterPro" id="IPR013324">
    <property type="entry name" value="RNA_pol_sigma_r3/r4-like"/>
</dbReference>
<accession>A0AB73ID09</accession>
<dbReference type="EMBL" id="JAURTK010000003">
    <property type="protein sequence ID" value="MDP9647893.1"/>
    <property type="molecule type" value="Genomic_DNA"/>
</dbReference>
<dbReference type="AlphaFoldDB" id="A0AB73ID09"/>
<reference evidence="8" key="1">
    <citation type="submission" date="2023-07" db="EMBL/GenBank/DDBJ databases">
        <title>Sorghum-associated microbial communities from plants grown in Nebraska, USA.</title>
        <authorList>
            <person name="Schachtman D."/>
        </authorList>
    </citation>
    <scope>NUCLEOTIDE SEQUENCE</scope>
    <source>
        <strain evidence="8">DS1061</strain>
    </source>
</reference>
<protein>
    <submittedName>
        <fullName evidence="8">RNA polymerase sigma-70 factor (ECF subfamily)</fullName>
    </submittedName>
</protein>
<evidence type="ECO:0000256" key="5">
    <source>
        <dbReference type="ARBA" id="ARBA00023163"/>
    </source>
</evidence>
<evidence type="ECO:0000256" key="4">
    <source>
        <dbReference type="ARBA" id="ARBA00023125"/>
    </source>
</evidence>
<dbReference type="PANTHER" id="PTHR43133">
    <property type="entry name" value="RNA POLYMERASE ECF-TYPE SIGMA FACTO"/>
    <property type="match status" value="1"/>
</dbReference>
<keyword evidence="4" id="KW-0238">DNA-binding</keyword>
<evidence type="ECO:0000256" key="2">
    <source>
        <dbReference type="ARBA" id="ARBA00023015"/>
    </source>
</evidence>
<organism evidence="8 9">
    <name type="scientific">Paraburkholderia caledonica</name>
    <dbReference type="NCBI Taxonomy" id="134536"/>
    <lineage>
        <taxon>Bacteria</taxon>
        <taxon>Pseudomonadati</taxon>
        <taxon>Pseudomonadota</taxon>
        <taxon>Betaproteobacteria</taxon>
        <taxon>Burkholderiales</taxon>
        <taxon>Burkholderiaceae</taxon>
        <taxon>Paraburkholderia</taxon>
    </lineage>
</organism>
<evidence type="ECO:0000313" key="9">
    <source>
        <dbReference type="Proteomes" id="UP001229486"/>
    </source>
</evidence>
<dbReference type="Proteomes" id="UP001229486">
    <property type="component" value="Unassembled WGS sequence"/>
</dbReference>
<comment type="similarity">
    <text evidence="1">Belongs to the sigma-70 factor family. ECF subfamily.</text>
</comment>
<dbReference type="InterPro" id="IPR007627">
    <property type="entry name" value="RNA_pol_sigma70_r2"/>
</dbReference>
<dbReference type="GO" id="GO:0003677">
    <property type="term" value="F:DNA binding"/>
    <property type="evidence" value="ECO:0007669"/>
    <property type="project" value="UniProtKB-KW"/>
</dbReference>
<dbReference type="Pfam" id="PF04542">
    <property type="entry name" value="Sigma70_r2"/>
    <property type="match status" value="1"/>
</dbReference>
<keyword evidence="2" id="KW-0805">Transcription regulation</keyword>
<sequence length="191" mass="21330">MIAPDETTHRAAANGVEERLKALLHRAIDGDATAYASFLRILSGYLRGVLRRRLRAYEDDVEDVLQEVLFALHNGLHTYRNQVPLTAWASAIVRHKVADFLRARAHREALHDPIVDDAELFAVSETESLDARRDIGSLLERLPERQRAPIEHVRLHGMSVAETAKLTGLSEAAVKVGIHRGIKALSRLIRG</sequence>
<dbReference type="RefSeq" id="WP_392394008.1">
    <property type="nucleotide sequence ID" value="NZ_JAURTK010000003.1"/>
</dbReference>
<dbReference type="GO" id="GO:0006352">
    <property type="term" value="P:DNA-templated transcription initiation"/>
    <property type="evidence" value="ECO:0007669"/>
    <property type="project" value="InterPro"/>
</dbReference>
<dbReference type="PANTHER" id="PTHR43133:SF58">
    <property type="entry name" value="ECF RNA POLYMERASE SIGMA FACTOR SIGD"/>
    <property type="match status" value="1"/>
</dbReference>
<dbReference type="InterPro" id="IPR014284">
    <property type="entry name" value="RNA_pol_sigma-70_dom"/>
</dbReference>
<dbReference type="GO" id="GO:0016987">
    <property type="term" value="F:sigma factor activity"/>
    <property type="evidence" value="ECO:0007669"/>
    <property type="project" value="UniProtKB-KW"/>
</dbReference>
<keyword evidence="3" id="KW-0731">Sigma factor</keyword>